<proteinExistence type="predicted"/>
<keyword evidence="3" id="KW-0732">Signal</keyword>
<dbReference type="STRING" id="1499966.U14_04105"/>
<evidence type="ECO:0000256" key="2">
    <source>
        <dbReference type="SAM" id="Phobius"/>
    </source>
</evidence>
<protein>
    <submittedName>
        <fullName evidence="4">Uncharacterized protein</fullName>
    </submittedName>
</protein>
<dbReference type="HOGENOM" id="CLU_1977201_0_0_0"/>
<feature type="transmembrane region" description="Helical" evidence="2">
    <location>
        <begin position="49"/>
        <end position="69"/>
    </location>
</feature>
<sequence>MKRHKFALMLLLIFFSAAPGFAQTDNLSPPQSNVTFEDWKLPEEYEQELLIWFAMLAFALLFAVGLYLAQQHQLSPEAAAQLLQQLQPERERLERDVAQAERRVSQEQQLKELNRLCNRLSSNSVR</sequence>
<dbReference type="Proteomes" id="UP000030700">
    <property type="component" value="Unassembled WGS sequence"/>
</dbReference>
<evidence type="ECO:0000313" key="5">
    <source>
        <dbReference type="Proteomes" id="UP000030700"/>
    </source>
</evidence>
<dbReference type="EMBL" id="DF820459">
    <property type="protein sequence ID" value="GAK52848.1"/>
    <property type="molecule type" value="Genomic_DNA"/>
</dbReference>
<organism evidence="4">
    <name type="scientific">Candidatus Moduliflexus flocculans</name>
    <dbReference type="NCBI Taxonomy" id="1499966"/>
    <lineage>
        <taxon>Bacteria</taxon>
        <taxon>Candidatus Moduliflexota</taxon>
        <taxon>Candidatus Moduliflexia</taxon>
        <taxon>Candidatus Moduliflexales</taxon>
        <taxon>Candidatus Moduliflexaceae</taxon>
    </lineage>
</organism>
<evidence type="ECO:0000256" key="1">
    <source>
        <dbReference type="SAM" id="Coils"/>
    </source>
</evidence>
<gene>
    <name evidence="4" type="ORF">U14_04105</name>
</gene>
<accession>A0A0S6W012</accession>
<evidence type="ECO:0000313" key="4">
    <source>
        <dbReference type="EMBL" id="GAK52848.1"/>
    </source>
</evidence>
<keyword evidence="2" id="KW-0812">Transmembrane</keyword>
<feature type="chain" id="PRO_5006631544" evidence="3">
    <location>
        <begin position="23"/>
        <end position="126"/>
    </location>
</feature>
<feature type="coiled-coil region" evidence="1">
    <location>
        <begin position="83"/>
        <end position="123"/>
    </location>
</feature>
<evidence type="ECO:0000256" key="3">
    <source>
        <dbReference type="SAM" id="SignalP"/>
    </source>
</evidence>
<keyword evidence="1" id="KW-0175">Coiled coil</keyword>
<keyword evidence="5" id="KW-1185">Reference proteome</keyword>
<name>A0A0S6W012_9BACT</name>
<reference evidence="4" key="1">
    <citation type="journal article" date="2015" name="PeerJ">
        <title>First genomic representation of candidate bacterial phylum KSB3 points to enhanced environmental sensing as a trigger of wastewater bulking.</title>
        <authorList>
            <person name="Sekiguchi Y."/>
            <person name="Ohashi A."/>
            <person name="Parks D.H."/>
            <person name="Yamauchi T."/>
            <person name="Tyson G.W."/>
            <person name="Hugenholtz P."/>
        </authorList>
    </citation>
    <scope>NUCLEOTIDE SEQUENCE [LARGE SCALE GENOMIC DNA]</scope>
</reference>
<keyword evidence="2" id="KW-1133">Transmembrane helix</keyword>
<dbReference type="AlphaFoldDB" id="A0A0S6W012"/>
<feature type="signal peptide" evidence="3">
    <location>
        <begin position="1"/>
        <end position="22"/>
    </location>
</feature>
<keyword evidence="2" id="KW-0472">Membrane</keyword>